<gene>
    <name evidence="2" type="ordered locus">Clocel_2967</name>
</gene>
<keyword evidence="1" id="KW-1133">Transmembrane helix</keyword>
<name>D9SSZ7_CLOC7</name>
<dbReference type="Proteomes" id="UP000002730">
    <property type="component" value="Chromosome"/>
</dbReference>
<dbReference type="HOGENOM" id="CLU_093826_1_0_9"/>
<evidence type="ECO:0000256" key="1">
    <source>
        <dbReference type="SAM" id="Phobius"/>
    </source>
</evidence>
<keyword evidence="1" id="KW-0472">Membrane</keyword>
<proteinExistence type="predicted"/>
<dbReference type="RefSeq" id="WP_010075756.1">
    <property type="nucleotide sequence ID" value="NC_014393.1"/>
</dbReference>
<dbReference type="EMBL" id="CP002160">
    <property type="protein sequence ID" value="ADL52659.1"/>
    <property type="molecule type" value="Genomic_DNA"/>
</dbReference>
<dbReference type="OrthoDB" id="9813051at2"/>
<keyword evidence="3" id="KW-1185">Reference proteome</keyword>
<dbReference type="KEGG" id="ccb:Clocel_2967"/>
<dbReference type="NCBIfam" id="TIGR01906">
    <property type="entry name" value="integ_TIGR01906"/>
    <property type="match status" value="1"/>
</dbReference>
<reference evidence="2 3" key="1">
    <citation type="submission" date="2010-08" db="EMBL/GenBank/DDBJ databases">
        <title>Complete sequence of Clostridium cellulovorans 743B.</title>
        <authorList>
            <consortium name="US DOE Joint Genome Institute"/>
            <person name="Lucas S."/>
            <person name="Copeland A."/>
            <person name="Lapidus A."/>
            <person name="Cheng J.-F."/>
            <person name="Bruce D."/>
            <person name="Goodwin L."/>
            <person name="Pitluck S."/>
            <person name="Chertkov O."/>
            <person name="Detter J.C."/>
            <person name="Han C."/>
            <person name="Tapia R."/>
            <person name="Land M."/>
            <person name="Hauser L."/>
            <person name="Chang Y.-J."/>
            <person name="Jeffries C."/>
            <person name="Kyrpides N."/>
            <person name="Ivanova N."/>
            <person name="Mikhailova N."/>
            <person name="Hemme C.L."/>
            <person name="Woyke T."/>
        </authorList>
    </citation>
    <scope>NUCLEOTIDE SEQUENCE [LARGE SCALE GENOMIC DNA]</scope>
    <source>
        <strain evidence="3">ATCC 35296 / DSM 3052 / OCM 3 / 743B</strain>
    </source>
</reference>
<dbReference type="Pfam" id="PF07314">
    <property type="entry name" value="Lit"/>
    <property type="match status" value="1"/>
</dbReference>
<sequence>MTNKILDTIMTISLTIVIIILSSLAILNTKYIYYYDIVQYDIVNSTTLSIDEIKENYNYTINFINNNSIKEFDPPSLDSSPSGSQHFADVRNVFNYCKYTTAILIAVTITLAVMRRPRKLNFLKYSAYSIIGFSILLVTTFILSFDKIFVVFHKLAFNNDNWILDPVTDPIIEILPQEFFMDCAIGILALSLTFSLITLTILRLTKNKS</sequence>
<feature type="transmembrane region" description="Helical" evidence="1">
    <location>
        <begin position="125"/>
        <end position="145"/>
    </location>
</feature>
<organism evidence="2 3">
    <name type="scientific">Clostridium cellulovorans (strain ATCC 35296 / DSM 3052 / OCM 3 / 743B)</name>
    <dbReference type="NCBI Taxonomy" id="573061"/>
    <lineage>
        <taxon>Bacteria</taxon>
        <taxon>Bacillati</taxon>
        <taxon>Bacillota</taxon>
        <taxon>Clostridia</taxon>
        <taxon>Eubacteriales</taxon>
        <taxon>Clostridiaceae</taxon>
        <taxon>Clostridium</taxon>
    </lineage>
</organism>
<feature type="transmembrane region" description="Helical" evidence="1">
    <location>
        <begin position="179"/>
        <end position="202"/>
    </location>
</feature>
<dbReference type="STRING" id="573061.Clocel_2967"/>
<keyword evidence="1" id="KW-0812">Transmembrane</keyword>
<evidence type="ECO:0000313" key="2">
    <source>
        <dbReference type="EMBL" id="ADL52659.1"/>
    </source>
</evidence>
<accession>D9SSZ7</accession>
<evidence type="ECO:0000313" key="3">
    <source>
        <dbReference type="Proteomes" id="UP000002730"/>
    </source>
</evidence>
<dbReference type="eggNOG" id="COG4478">
    <property type="taxonomic scope" value="Bacteria"/>
</dbReference>
<dbReference type="InterPro" id="IPR010178">
    <property type="entry name" value="Lit"/>
</dbReference>
<dbReference type="AlphaFoldDB" id="D9SSZ7"/>
<feature type="transmembrane region" description="Helical" evidence="1">
    <location>
        <begin position="12"/>
        <end position="33"/>
    </location>
</feature>
<protein>
    <submittedName>
        <fullName evidence="2">Integral membrane protein TIGR01906</fullName>
    </submittedName>
</protein>